<keyword evidence="9" id="KW-1185">Reference proteome</keyword>
<dbReference type="GO" id="GO:0006366">
    <property type="term" value="P:transcription by RNA polymerase II"/>
    <property type="evidence" value="ECO:0007669"/>
    <property type="project" value="TreeGrafter"/>
</dbReference>
<dbReference type="GO" id="GO:0003899">
    <property type="term" value="F:DNA-directed RNA polymerase activity"/>
    <property type="evidence" value="ECO:0007669"/>
    <property type="project" value="InterPro"/>
</dbReference>
<dbReference type="GO" id="GO:0005666">
    <property type="term" value="C:RNA polymerase III complex"/>
    <property type="evidence" value="ECO:0007669"/>
    <property type="project" value="TreeGrafter"/>
</dbReference>
<dbReference type="InterPro" id="IPR020789">
    <property type="entry name" value="RNA_pol_suN_Zn-BS"/>
</dbReference>
<keyword evidence="4" id="KW-0862">Zinc</keyword>
<name>A0AAD8RTC7_LOLMU</name>
<organism evidence="8 9">
    <name type="scientific">Lolium multiflorum</name>
    <name type="common">Italian ryegrass</name>
    <name type="synonym">Lolium perenne subsp. multiflorum</name>
    <dbReference type="NCBI Taxonomy" id="4521"/>
    <lineage>
        <taxon>Eukaryota</taxon>
        <taxon>Viridiplantae</taxon>
        <taxon>Streptophyta</taxon>
        <taxon>Embryophyta</taxon>
        <taxon>Tracheophyta</taxon>
        <taxon>Spermatophyta</taxon>
        <taxon>Magnoliopsida</taxon>
        <taxon>Liliopsida</taxon>
        <taxon>Poales</taxon>
        <taxon>Poaceae</taxon>
        <taxon>BOP clade</taxon>
        <taxon>Pooideae</taxon>
        <taxon>Poodae</taxon>
        <taxon>Poeae</taxon>
        <taxon>Poeae Chloroplast Group 2 (Poeae type)</taxon>
        <taxon>Loliodinae</taxon>
        <taxon>Loliinae</taxon>
        <taxon>Lolium</taxon>
    </lineage>
</organism>
<comment type="caution">
    <text evidence="8">The sequence shown here is derived from an EMBL/GenBank/DDBJ whole genome shotgun (WGS) entry which is preliminary data.</text>
</comment>
<dbReference type="GO" id="GO:0005665">
    <property type="term" value="C:RNA polymerase II, core complex"/>
    <property type="evidence" value="ECO:0007669"/>
    <property type="project" value="UniProtKB-ARBA"/>
</dbReference>
<keyword evidence="5" id="KW-0804">Transcription</keyword>
<dbReference type="GO" id="GO:0042797">
    <property type="term" value="P:tRNA transcription by RNA polymerase III"/>
    <property type="evidence" value="ECO:0007669"/>
    <property type="project" value="TreeGrafter"/>
</dbReference>
<keyword evidence="3" id="KW-0479">Metal-binding</keyword>
<dbReference type="AlphaFoldDB" id="A0AAD8RTC7"/>
<protein>
    <submittedName>
        <fullName evidence="8">Uncharacterized protein</fullName>
    </submittedName>
</protein>
<dbReference type="PANTHER" id="PTHR23431">
    <property type="entry name" value="DNA-DIRECTED RNA POLYMERASES I, II, AND III SUBUNIT RPABC5 FAMILY MEMBER"/>
    <property type="match status" value="1"/>
</dbReference>
<dbReference type="PROSITE" id="PS01112">
    <property type="entry name" value="RNA_POL_N_8KD"/>
    <property type="match status" value="1"/>
</dbReference>
<evidence type="ECO:0000313" key="9">
    <source>
        <dbReference type="Proteomes" id="UP001231189"/>
    </source>
</evidence>
<dbReference type="GO" id="GO:0008270">
    <property type="term" value="F:zinc ion binding"/>
    <property type="evidence" value="ECO:0007669"/>
    <property type="project" value="InterPro"/>
</dbReference>
<dbReference type="GO" id="GO:0005736">
    <property type="term" value="C:RNA polymerase I complex"/>
    <property type="evidence" value="ECO:0007669"/>
    <property type="project" value="TreeGrafter"/>
</dbReference>
<evidence type="ECO:0000256" key="6">
    <source>
        <dbReference type="ARBA" id="ARBA00025720"/>
    </source>
</evidence>
<dbReference type="FunFam" id="1.10.10.60:FF:000024">
    <property type="entry name" value="DNA-directed RNA polymerases I, II, and III subunit"/>
    <property type="match status" value="1"/>
</dbReference>
<reference evidence="8" key="1">
    <citation type="submission" date="2023-07" db="EMBL/GenBank/DDBJ databases">
        <title>A chromosome-level genome assembly of Lolium multiflorum.</title>
        <authorList>
            <person name="Chen Y."/>
            <person name="Copetti D."/>
            <person name="Kolliker R."/>
            <person name="Studer B."/>
        </authorList>
    </citation>
    <scope>NUCLEOTIDE SEQUENCE</scope>
    <source>
        <strain evidence="8">02402/16</strain>
        <tissue evidence="8">Leaf</tissue>
    </source>
</reference>
<proteinExistence type="inferred from homology"/>
<keyword evidence="2" id="KW-0240">DNA-directed RNA polymerase</keyword>
<dbReference type="GO" id="GO:0003677">
    <property type="term" value="F:DNA binding"/>
    <property type="evidence" value="ECO:0007669"/>
    <property type="project" value="InterPro"/>
</dbReference>
<comment type="similarity">
    <text evidence="6">Belongs to the archaeal Rpo10/eukaryotic RPB10 RNA polymerase subunit family.</text>
</comment>
<dbReference type="PANTHER" id="PTHR23431:SF9">
    <property type="entry name" value="DNA-DIRECTED RNA POLYMERASE SUBUNIT 10-LIKE PROTEIN"/>
    <property type="match status" value="1"/>
</dbReference>
<dbReference type="Proteomes" id="UP001231189">
    <property type="component" value="Unassembled WGS sequence"/>
</dbReference>
<feature type="region of interest" description="Disordered" evidence="7">
    <location>
        <begin position="119"/>
        <end position="150"/>
    </location>
</feature>
<dbReference type="GO" id="GO:0006360">
    <property type="term" value="P:transcription by RNA polymerase I"/>
    <property type="evidence" value="ECO:0007669"/>
    <property type="project" value="TreeGrafter"/>
</dbReference>
<evidence type="ECO:0000313" key="8">
    <source>
        <dbReference type="EMBL" id="KAK1631325.1"/>
    </source>
</evidence>
<sequence>MPWLAGGGRNLRQNFGLPRFGRAGRGTIQTAPLSLLAHLCKPTGRRCVQPISPGPRYHIVLFAHPPTQATLGSTQIARAASLALAASATPAGKPRPPPSSAGNPRLRLVPTVLAQLPPFPPSQIDRGESAGSPSLPTPSPPANLLLGRPATQPTSSPGRVFFFSSGGVVAASKMIIPVRCFTCGKVIGNKWDHYLDLLQADYTEGDALDALGLVRYCCRRMLMTHVDLIEKLLNYNTLEKTETS</sequence>
<evidence type="ECO:0000256" key="1">
    <source>
        <dbReference type="ARBA" id="ARBA00004123"/>
    </source>
</evidence>
<dbReference type="EMBL" id="JAUUTY010000005">
    <property type="protein sequence ID" value="KAK1631325.1"/>
    <property type="molecule type" value="Genomic_DNA"/>
</dbReference>
<evidence type="ECO:0000256" key="5">
    <source>
        <dbReference type="ARBA" id="ARBA00023163"/>
    </source>
</evidence>
<dbReference type="Gene3D" id="1.10.10.60">
    <property type="entry name" value="Homeodomain-like"/>
    <property type="match status" value="1"/>
</dbReference>
<dbReference type="Pfam" id="PF01194">
    <property type="entry name" value="RNA_pol_N"/>
    <property type="match status" value="1"/>
</dbReference>
<evidence type="ECO:0000256" key="3">
    <source>
        <dbReference type="ARBA" id="ARBA00022723"/>
    </source>
</evidence>
<evidence type="ECO:0000256" key="7">
    <source>
        <dbReference type="SAM" id="MobiDB-lite"/>
    </source>
</evidence>
<comment type="subcellular location">
    <subcellularLocation>
        <location evidence="1">Nucleus</location>
    </subcellularLocation>
</comment>
<dbReference type="HAMAP" id="MF_00250">
    <property type="entry name" value="RNApol_arch_Rpo10"/>
    <property type="match status" value="1"/>
</dbReference>
<dbReference type="NCBIfam" id="NF003089">
    <property type="entry name" value="PRK04016.1"/>
    <property type="match status" value="1"/>
</dbReference>
<dbReference type="InterPro" id="IPR023580">
    <property type="entry name" value="RNA_pol_su_RPB10"/>
</dbReference>
<gene>
    <name evidence="8" type="ORF">QYE76_005640</name>
</gene>
<evidence type="ECO:0000256" key="2">
    <source>
        <dbReference type="ARBA" id="ARBA00022478"/>
    </source>
</evidence>
<dbReference type="SUPFAM" id="SSF46924">
    <property type="entry name" value="RNA polymerase subunit RPB10"/>
    <property type="match status" value="1"/>
</dbReference>
<evidence type="ECO:0000256" key="4">
    <source>
        <dbReference type="ARBA" id="ARBA00022833"/>
    </source>
</evidence>
<accession>A0AAD8RTC7</accession>
<dbReference type="InterPro" id="IPR000268">
    <property type="entry name" value="RPABC5/Rpb10"/>
</dbReference>